<feature type="compositionally biased region" description="Basic and acidic residues" evidence="1">
    <location>
        <begin position="223"/>
        <end position="243"/>
    </location>
</feature>
<dbReference type="PANTHER" id="PTHR32309:SF31">
    <property type="entry name" value="CAPSULAR EXOPOLYSACCHARIDE FAMILY"/>
    <property type="match status" value="1"/>
</dbReference>
<evidence type="ECO:0000256" key="2">
    <source>
        <dbReference type="SAM" id="Phobius"/>
    </source>
</evidence>
<protein>
    <submittedName>
        <fullName evidence="3">Capsular biosynthesis protein</fullName>
    </submittedName>
</protein>
<dbReference type="EMBL" id="JACXSI010000009">
    <property type="protein sequence ID" value="MBD3107699.1"/>
    <property type="molecule type" value="Genomic_DNA"/>
</dbReference>
<dbReference type="InterPro" id="IPR050445">
    <property type="entry name" value="Bact_polysacc_biosynth/exp"/>
</dbReference>
<keyword evidence="2" id="KW-1133">Transmembrane helix</keyword>
<dbReference type="RefSeq" id="WP_190997245.1">
    <property type="nucleotide sequence ID" value="NZ_JACXSI010000009.1"/>
</dbReference>
<sequence length="243" mass="26827">MRNKETVKEISIKEIIQPLLRYSWLIILTVLIFGLGGYYIAQSNKGVPLYQSSAKIIVNATAENMSTMQVIIKDTVVLEKVVSELKLSMSPEQLANSLEVYSVGSSYVVIISATNKDSQLAADIANTTARVFKETVPTILDFDAIHYLSEAKATAIPIATESSNSTILKVSIIGLVLAIGLAYLLNVFDSRIRTIQEVEEQIGLPVIGYISKSNKKNTRNNNKKKDEKMLLVSKETESNEVKI</sequence>
<keyword evidence="2" id="KW-0472">Membrane</keyword>
<reference evidence="3" key="1">
    <citation type="submission" date="2020-09" db="EMBL/GenBank/DDBJ databases">
        <title>Bacillus faecalis sp. nov., a moderately halophilic bacterium isolated from cow faeces.</title>
        <authorList>
            <person name="Jiang L."/>
            <person name="Lee J."/>
        </authorList>
    </citation>
    <scope>NUCLEOTIDE SEQUENCE</scope>
    <source>
        <strain evidence="3">AGMB 02131</strain>
    </source>
</reference>
<keyword evidence="4" id="KW-1185">Reference proteome</keyword>
<feature type="transmembrane region" description="Helical" evidence="2">
    <location>
        <begin position="167"/>
        <end position="185"/>
    </location>
</feature>
<proteinExistence type="predicted"/>
<feature type="region of interest" description="Disordered" evidence="1">
    <location>
        <begin position="215"/>
        <end position="243"/>
    </location>
</feature>
<evidence type="ECO:0000313" key="4">
    <source>
        <dbReference type="Proteomes" id="UP000602076"/>
    </source>
</evidence>
<comment type="caution">
    <text evidence="3">The sequence shown here is derived from an EMBL/GenBank/DDBJ whole genome shotgun (WGS) entry which is preliminary data.</text>
</comment>
<accession>A0A927CYK2</accession>
<dbReference type="AlphaFoldDB" id="A0A927CYK2"/>
<dbReference type="PANTHER" id="PTHR32309">
    <property type="entry name" value="TYROSINE-PROTEIN KINASE"/>
    <property type="match status" value="1"/>
</dbReference>
<evidence type="ECO:0000313" key="3">
    <source>
        <dbReference type="EMBL" id="MBD3107699.1"/>
    </source>
</evidence>
<name>A0A927CYK2_9BACI</name>
<feature type="transmembrane region" description="Helical" evidence="2">
    <location>
        <begin position="21"/>
        <end position="41"/>
    </location>
</feature>
<dbReference type="Proteomes" id="UP000602076">
    <property type="component" value="Unassembled WGS sequence"/>
</dbReference>
<gene>
    <name evidence="3" type="ORF">IEO70_04905</name>
</gene>
<keyword evidence="2" id="KW-0812">Transmembrane</keyword>
<organism evidence="3 4">
    <name type="scientific">Peribacillus faecalis</name>
    <dbReference type="NCBI Taxonomy" id="2772559"/>
    <lineage>
        <taxon>Bacteria</taxon>
        <taxon>Bacillati</taxon>
        <taxon>Bacillota</taxon>
        <taxon>Bacilli</taxon>
        <taxon>Bacillales</taxon>
        <taxon>Bacillaceae</taxon>
        <taxon>Peribacillus</taxon>
    </lineage>
</organism>
<evidence type="ECO:0000256" key="1">
    <source>
        <dbReference type="SAM" id="MobiDB-lite"/>
    </source>
</evidence>